<dbReference type="RefSeq" id="WP_039646501.1">
    <property type="nucleotide sequence ID" value="NZ_JXBL01000001.1"/>
</dbReference>
<evidence type="ECO:0000313" key="17">
    <source>
        <dbReference type="Proteomes" id="UP000031433"/>
    </source>
</evidence>
<dbReference type="CDD" id="cd03697">
    <property type="entry name" value="EFTU_II"/>
    <property type="match status" value="1"/>
</dbReference>
<dbReference type="Pfam" id="PF03144">
    <property type="entry name" value="GTP_EFTU_D2"/>
    <property type="match status" value="1"/>
</dbReference>
<evidence type="ECO:0000256" key="1">
    <source>
        <dbReference type="ARBA" id="ARBA00007249"/>
    </source>
</evidence>
<evidence type="ECO:0000256" key="8">
    <source>
        <dbReference type="ARBA" id="ARBA00058140"/>
    </source>
</evidence>
<feature type="binding site" evidence="11">
    <location>
        <begin position="136"/>
        <end position="139"/>
    </location>
    <ligand>
        <name>GTP</name>
        <dbReference type="ChEBI" id="CHEBI:37565"/>
    </ligand>
</feature>
<dbReference type="FunFam" id="2.40.30.10:FF:000001">
    <property type="entry name" value="Elongation factor Tu"/>
    <property type="match status" value="1"/>
</dbReference>
<dbReference type="PANTHER" id="PTHR43721">
    <property type="entry name" value="ELONGATION FACTOR TU-RELATED"/>
    <property type="match status" value="1"/>
</dbReference>
<comment type="similarity">
    <text evidence="1 11">Belongs to the TRAFAC class translation factor GTPase superfamily. Classic translation factor GTPase family. EF-Tu/EF-1A subfamily.</text>
</comment>
<feature type="binding site" evidence="11">
    <location>
        <begin position="19"/>
        <end position="26"/>
    </location>
    <ligand>
        <name>GTP</name>
        <dbReference type="ChEBI" id="CHEBI:37565"/>
    </ligand>
</feature>
<dbReference type="Gene3D" id="2.40.30.10">
    <property type="entry name" value="Translation factors"/>
    <property type="match status" value="2"/>
</dbReference>
<dbReference type="PANTHER" id="PTHR43721:SF22">
    <property type="entry name" value="ELONGATION FACTOR TU, MITOCHONDRIAL"/>
    <property type="match status" value="1"/>
</dbReference>
<evidence type="ECO:0000313" key="16">
    <source>
        <dbReference type="EMBL" id="KIE43239.1"/>
    </source>
</evidence>
<dbReference type="GO" id="GO:0003746">
    <property type="term" value="F:translation elongation factor activity"/>
    <property type="evidence" value="ECO:0007669"/>
    <property type="project" value="UniProtKB-UniRule"/>
</dbReference>
<comment type="catalytic activity">
    <reaction evidence="11">
        <text>GTP + H2O = GDP + phosphate + H(+)</text>
        <dbReference type="Rhea" id="RHEA:19669"/>
        <dbReference type="ChEBI" id="CHEBI:15377"/>
        <dbReference type="ChEBI" id="CHEBI:15378"/>
        <dbReference type="ChEBI" id="CHEBI:37565"/>
        <dbReference type="ChEBI" id="CHEBI:43474"/>
        <dbReference type="ChEBI" id="CHEBI:58189"/>
        <dbReference type="EC" id="3.6.5.3"/>
    </reaction>
</comment>
<dbReference type="CDD" id="cd03707">
    <property type="entry name" value="EFTU_III"/>
    <property type="match status" value="1"/>
</dbReference>
<evidence type="ECO:0000256" key="5">
    <source>
        <dbReference type="ARBA" id="ARBA00022917"/>
    </source>
</evidence>
<dbReference type="CDD" id="cd01884">
    <property type="entry name" value="EF_Tu"/>
    <property type="match status" value="1"/>
</dbReference>
<dbReference type="Proteomes" id="UP000031433">
    <property type="component" value="Unassembled WGS sequence"/>
</dbReference>
<feature type="binding site" evidence="11">
    <location>
        <begin position="81"/>
        <end position="85"/>
    </location>
    <ligand>
        <name>GTP</name>
        <dbReference type="ChEBI" id="CHEBI:37565"/>
    </ligand>
</feature>
<dbReference type="EC" id="3.6.5.3" evidence="11"/>
<dbReference type="GO" id="GO:0005525">
    <property type="term" value="F:GTP binding"/>
    <property type="evidence" value="ECO:0007669"/>
    <property type="project" value="UniProtKB-UniRule"/>
</dbReference>
<feature type="domain" description="Translation elongation factor EFTu-like" evidence="14">
    <location>
        <begin position="227"/>
        <end position="296"/>
    </location>
</feature>
<dbReference type="PRINTS" id="PR00315">
    <property type="entry name" value="ELONGATNFCT"/>
</dbReference>
<dbReference type="InterPro" id="IPR004160">
    <property type="entry name" value="Transl_elong_EFTu/EF1A_C"/>
</dbReference>
<evidence type="ECO:0000313" key="15">
    <source>
        <dbReference type="EMBL" id="KIE43227.1"/>
    </source>
</evidence>
<dbReference type="InterPro" id="IPR031157">
    <property type="entry name" value="G_TR_CS"/>
</dbReference>
<dbReference type="NCBIfam" id="NF009373">
    <property type="entry name" value="PRK12736.1"/>
    <property type="match status" value="1"/>
</dbReference>
<comment type="caution">
    <text evidence="15">The sequence shown here is derived from an EMBL/GenBank/DDBJ whole genome shotgun (WGS) entry which is preliminary data.</text>
</comment>
<proteinExistence type="inferred from homology"/>
<dbReference type="InterPro" id="IPR004541">
    <property type="entry name" value="Transl_elong_EFTu/EF1A_bac/org"/>
</dbReference>
<evidence type="ECO:0000256" key="4">
    <source>
        <dbReference type="ARBA" id="ARBA00022801"/>
    </source>
</evidence>
<evidence type="ECO:0000256" key="7">
    <source>
        <dbReference type="ARBA" id="ARBA00029554"/>
    </source>
</evidence>
<keyword evidence="11" id="KW-0479">Metal-binding</keyword>
<comment type="function">
    <text evidence="8">May play an important regulatory role in cell growth and in the bacterial response to nutrient deprivation.</text>
</comment>
<protein>
    <recommendedName>
        <fullName evidence="7 11">Elongation factor Tu</fullName>
        <shortName evidence="11">EF-Tu</shortName>
        <ecNumber evidence="11">3.6.5.3</ecNumber>
    </recommendedName>
</protein>
<keyword evidence="3 11" id="KW-0251">Elongation factor</keyword>
<dbReference type="NCBIfam" id="TIGR00231">
    <property type="entry name" value="small_GTP"/>
    <property type="match status" value="1"/>
</dbReference>
<evidence type="ECO:0000259" key="14">
    <source>
        <dbReference type="Pfam" id="PF03144"/>
    </source>
</evidence>
<dbReference type="EMBL" id="JXBL01000001">
    <property type="protein sequence ID" value="KIE43227.1"/>
    <property type="molecule type" value="Genomic_DNA"/>
</dbReference>
<keyword evidence="6 11" id="KW-0342">GTP-binding</keyword>
<dbReference type="SUPFAM" id="SSF50447">
    <property type="entry name" value="Translation proteins"/>
    <property type="match status" value="1"/>
</dbReference>
<dbReference type="SUPFAM" id="SSF50465">
    <property type="entry name" value="EF-Tu/eEF-1alpha/eIF2-gamma C-terminal domain"/>
    <property type="match status" value="1"/>
</dbReference>
<dbReference type="InterPro" id="IPR004161">
    <property type="entry name" value="EFTu-like_2"/>
</dbReference>
<evidence type="ECO:0000256" key="10">
    <source>
        <dbReference type="ARBA" id="ARBA00064283"/>
    </source>
</evidence>
<feature type="domain" description="Tr-type G" evidence="12">
    <location>
        <begin position="10"/>
        <end position="203"/>
    </location>
</feature>
<dbReference type="NCBIfam" id="TIGR00485">
    <property type="entry name" value="EF-Tu"/>
    <property type="match status" value="1"/>
</dbReference>
<keyword evidence="11" id="KW-0460">Magnesium</keyword>
<dbReference type="Pfam" id="PF00009">
    <property type="entry name" value="GTP_EFTU"/>
    <property type="match status" value="1"/>
</dbReference>
<organism evidence="15 17">
    <name type="scientific">Geobacter soli</name>
    <dbReference type="NCBI Taxonomy" id="1510391"/>
    <lineage>
        <taxon>Bacteria</taxon>
        <taxon>Pseudomonadati</taxon>
        <taxon>Thermodesulfobacteriota</taxon>
        <taxon>Desulfuromonadia</taxon>
        <taxon>Geobacterales</taxon>
        <taxon>Geobacteraceae</taxon>
        <taxon>Geobacter</taxon>
    </lineage>
</organism>
<keyword evidence="4 11" id="KW-0378">Hydrolase</keyword>
<evidence type="ECO:0000256" key="2">
    <source>
        <dbReference type="ARBA" id="ARBA00022741"/>
    </source>
</evidence>
<evidence type="ECO:0000259" key="12">
    <source>
        <dbReference type="Pfam" id="PF00009"/>
    </source>
</evidence>
<dbReference type="NCBIfam" id="NF000766">
    <property type="entry name" value="PRK00049.1"/>
    <property type="match status" value="1"/>
</dbReference>
<comment type="subunit">
    <text evidence="9">Monomer. Heterotetramer composed of two EF-Ts.EF-Tu dimer complexes.</text>
</comment>
<dbReference type="Pfam" id="PF03143">
    <property type="entry name" value="GTP_EFTU_D3"/>
    <property type="match status" value="1"/>
</dbReference>
<keyword evidence="5 11" id="KW-0648">Protein biosynthesis</keyword>
<dbReference type="GO" id="GO:0003924">
    <property type="term" value="F:GTPase activity"/>
    <property type="evidence" value="ECO:0007669"/>
    <property type="project" value="UniProtKB-UniRule"/>
</dbReference>
<keyword evidence="2 11" id="KW-0547">Nucleotide-binding</keyword>
<dbReference type="SUPFAM" id="SSF52540">
    <property type="entry name" value="P-loop containing nucleoside triphosphate hydrolases"/>
    <property type="match status" value="1"/>
</dbReference>
<name>A0A0C1QR36_9BACT</name>
<evidence type="ECO:0000256" key="3">
    <source>
        <dbReference type="ARBA" id="ARBA00022768"/>
    </source>
</evidence>
<comment type="subcellular location">
    <subcellularLocation>
        <location evidence="11">Cytoplasm</location>
    </subcellularLocation>
</comment>
<gene>
    <name evidence="11 15" type="primary">tuf</name>
    <name evidence="15" type="ORF">SE37_11570</name>
    <name evidence="16" type="ORF">SE37_11640</name>
</gene>
<evidence type="ECO:0000259" key="13">
    <source>
        <dbReference type="Pfam" id="PF03143"/>
    </source>
</evidence>
<dbReference type="InterPro" id="IPR041709">
    <property type="entry name" value="EF-Tu_GTP-bd"/>
</dbReference>
<dbReference type="NCBIfam" id="NF009372">
    <property type="entry name" value="PRK12735.1"/>
    <property type="match status" value="1"/>
</dbReference>
<dbReference type="InterPro" id="IPR009000">
    <property type="entry name" value="Transl_B-barrel_sf"/>
</dbReference>
<dbReference type="InterPro" id="IPR050055">
    <property type="entry name" value="EF-Tu_GTPase"/>
</dbReference>
<accession>A0A0C1QR36</accession>
<dbReference type="GO" id="GO:0000287">
    <property type="term" value="F:magnesium ion binding"/>
    <property type="evidence" value="ECO:0007669"/>
    <property type="project" value="UniProtKB-UniRule"/>
</dbReference>
<dbReference type="FunFam" id="3.40.50.300:FF:000003">
    <property type="entry name" value="Elongation factor Tu"/>
    <property type="match status" value="1"/>
</dbReference>
<dbReference type="InterPro" id="IPR000795">
    <property type="entry name" value="T_Tr_GTP-bd_dom"/>
</dbReference>
<sequence>MAKAKFERTKPHVNIGTIGHVDHGKTTLTAAITKVLAERGQAEFRGFDQIDNAPEERERGITIATSHVEYETENRHYAHVDCPGHADYVKNMITGAAQMDGAILVVSAADGPMPQTREHILLARQVGVPYIVVFLNKADMVDDEELLELVELEIRELLSSYDFPGDDIPIIKGSALKGLNGDKDELGEQAILKLMEAVDSYIPDPERAVDKPFLMPVEDVFSISGRGTVATGRVERGIVKVGEEVEVVGIKATTKTTVTGVEMFRKLLDEGRAGDNIGALLRGVKREDIERGQVLAKPGSITPHTKFKAEAYILTKEEGGRHTPFFNGYRPQFYFRTTDVTGIVDLPAGTEMVMPGDNVAVTINLITPIAMDEGLRFAIREGGRTVGAGVVSSIIE</sequence>
<comment type="function">
    <text evidence="11">GTP hydrolase that promotes the GTP-dependent binding of aminoacyl-tRNA to the A-site of ribosomes during protein biosynthesis.</text>
</comment>
<evidence type="ECO:0000256" key="11">
    <source>
        <dbReference type="HAMAP-Rule" id="MF_00118"/>
    </source>
</evidence>
<dbReference type="AlphaFoldDB" id="A0A0C1QR36"/>
<evidence type="ECO:0000256" key="9">
    <source>
        <dbReference type="ARBA" id="ARBA00063778"/>
    </source>
</evidence>
<comment type="subunit">
    <text evidence="10">(Microbial infection) Upon infection by bacteriophage Qbeta, part of the viral RNA-dependent RNA polymerase complex, the other subunits are the viral replicase catalytic subunit (AC P14647), host ribosomal protein S1 and EF-Ts.</text>
</comment>
<keyword evidence="11" id="KW-0963">Cytoplasm</keyword>
<dbReference type="HAMAP" id="MF_00118_B">
    <property type="entry name" value="EF_Tu_B"/>
    <property type="match status" value="1"/>
</dbReference>
<feature type="domain" description="Translation elongation factor EFTu/EF1A C-terminal" evidence="13">
    <location>
        <begin position="300"/>
        <end position="394"/>
    </location>
</feature>
<dbReference type="InterPro" id="IPR033720">
    <property type="entry name" value="EFTU_2"/>
</dbReference>
<dbReference type="EMBL" id="JXBL01000001">
    <property type="protein sequence ID" value="KIE43239.1"/>
    <property type="molecule type" value="Genomic_DNA"/>
</dbReference>
<dbReference type="InterPro" id="IPR009001">
    <property type="entry name" value="Transl_elong_EF1A/Init_IF2_C"/>
</dbReference>
<dbReference type="PROSITE" id="PS00301">
    <property type="entry name" value="G_TR_1"/>
    <property type="match status" value="1"/>
</dbReference>
<reference evidence="15 17" key="1">
    <citation type="submission" date="2015-01" db="EMBL/GenBank/DDBJ databases">
        <title>Genome sequence of the anaerobic bacterium Geobacter soli GSS01, a dissimilatory Fe(III) reducer from soil.</title>
        <authorList>
            <person name="Yang G."/>
            <person name="Zhou S."/>
        </authorList>
    </citation>
    <scope>NUCLEOTIDE SEQUENCE [LARGE SCALE GENOMIC DNA]</scope>
    <source>
        <strain evidence="15 17">GSS01</strain>
    </source>
</reference>
<dbReference type="InterPro" id="IPR005225">
    <property type="entry name" value="Small_GTP-bd"/>
</dbReference>
<keyword evidence="17" id="KW-1185">Reference proteome</keyword>
<dbReference type="GO" id="GO:0005829">
    <property type="term" value="C:cytosol"/>
    <property type="evidence" value="ECO:0007669"/>
    <property type="project" value="TreeGrafter"/>
</dbReference>
<evidence type="ECO:0000256" key="6">
    <source>
        <dbReference type="ARBA" id="ARBA00023134"/>
    </source>
</evidence>
<dbReference type="Gene3D" id="3.40.50.300">
    <property type="entry name" value="P-loop containing nucleotide triphosphate hydrolases"/>
    <property type="match status" value="1"/>
</dbReference>
<dbReference type="InterPro" id="IPR027417">
    <property type="entry name" value="P-loop_NTPase"/>
</dbReference>
<feature type="binding site" evidence="11">
    <location>
        <position position="26"/>
    </location>
    <ligand>
        <name>Mg(2+)</name>
        <dbReference type="ChEBI" id="CHEBI:18420"/>
    </ligand>
</feature>